<dbReference type="AlphaFoldDB" id="A0A4Z2FCB1"/>
<evidence type="ECO:0000313" key="4">
    <source>
        <dbReference type="Proteomes" id="UP000314294"/>
    </source>
</evidence>
<name>A0A4Z2FCB1_9TELE</name>
<dbReference type="EMBL" id="SRLO01001374">
    <property type="protein sequence ID" value="TNN38404.1"/>
    <property type="molecule type" value="Genomic_DNA"/>
</dbReference>
<dbReference type="OrthoDB" id="10018185at2759"/>
<keyword evidence="2" id="KW-0472">Membrane</keyword>
<evidence type="ECO:0000256" key="2">
    <source>
        <dbReference type="SAM" id="Phobius"/>
    </source>
</evidence>
<reference evidence="3 4" key="1">
    <citation type="submission" date="2019-03" db="EMBL/GenBank/DDBJ databases">
        <title>First draft genome of Liparis tanakae, snailfish: a comprehensive survey of snailfish specific genes.</title>
        <authorList>
            <person name="Kim W."/>
            <person name="Song I."/>
            <person name="Jeong J.-H."/>
            <person name="Kim D."/>
            <person name="Kim S."/>
            <person name="Ryu S."/>
            <person name="Song J.Y."/>
            <person name="Lee S.K."/>
        </authorList>
    </citation>
    <scope>NUCLEOTIDE SEQUENCE [LARGE SCALE GENOMIC DNA]</scope>
    <source>
        <tissue evidence="3">Muscle</tissue>
    </source>
</reference>
<organism evidence="3 4">
    <name type="scientific">Liparis tanakae</name>
    <name type="common">Tanaka's snailfish</name>
    <dbReference type="NCBI Taxonomy" id="230148"/>
    <lineage>
        <taxon>Eukaryota</taxon>
        <taxon>Metazoa</taxon>
        <taxon>Chordata</taxon>
        <taxon>Craniata</taxon>
        <taxon>Vertebrata</taxon>
        <taxon>Euteleostomi</taxon>
        <taxon>Actinopterygii</taxon>
        <taxon>Neopterygii</taxon>
        <taxon>Teleostei</taxon>
        <taxon>Neoteleostei</taxon>
        <taxon>Acanthomorphata</taxon>
        <taxon>Eupercaria</taxon>
        <taxon>Perciformes</taxon>
        <taxon>Cottioidei</taxon>
        <taxon>Cottales</taxon>
        <taxon>Liparidae</taxon>
        <taxon>Liparis</taxon>
    </lineage>
</organism>
<dbReference type="Proteomes" id="UP000314294">
    <property type="component" value="Unassembled WGS sequence"/>
</dbReference>
<evidence type="ECO:0000313" key="3">
    <source>
        <dbReference type="EMBL" id="TNN38404.1"/>
    </source>
</evidence>
<feature type="compositionally biased region" description="Acidic residues" evidence="1">
    <location>
        <begin position="45"/>
        <end position="61"/>
    </location>
</feature>
<gene>
    <name evidence="3" type="primary">Pam_1</name>
    <name evidence="3" type="ORF">EYF80_051445</name>
</gene>
<proteinExistence type="predicted"/>
<dbReference type="GO" id="GO:0004497">
    <property type="term" value="F:monooxygenase activity"/>
    <property type="evidence" value="ECO:0007669"/>
    <property type="project" value="UniProtKB-KW"/>
</dbReference>
<keyword evidence="2" id="KW-0812">Transmembrane</keyword>
<accession>A0A4Z2FCB1</accession>
<keyword evidence="3" id="KW-0560">Oxidoreductase</keyword>
<keyword evidence="4" id="KW-1185">Reference proteome</keyword>
<feature type="region of interest" description="Disordered" evidence="1">
    <location>
        <begin position="27"/>
        <end position="74"/>
    </location>
</feature>
<keyword evidence="3" id="KW-0503">Monooxygenase</keyword>
<keyword evidence="2" id="KW-1133">Transmembrane helix</keyword>
<protein>
    <submittedName>
        <fullName evidence="3">Peptidyl-glycine alpha-amidating monooxygenase</fullName>
    </submittedName>
</protein>
<comment type="caution">
    <text evidence="3">The sequence shown here is derived from an EMBL/GenBank/DDBJ whole genome shotgun (WGS) entry which is preliminary data.</text>
</comment>
<feature type="region of interest" description="Disordered" evidence="1">
    <location>
        <begin position="147"/>
        <end position="187"/>
    </location>
</feature>
<evidence type="ECO:0000256" key="1">
    <source>
        <dbReference type="SAM" id="MobiDB-lite"/>
    </source>
</evidence>
<sequence>MSLLLCNHSVSLRVEVETFVRTRVRPDHNLSETAAAQEQQRLQPQEEEEEQTLQPQEEEEQQQPLQPQEEEKQPIRGQGVLPAVISSLLLVPLVLVVSIGLFICWRRSDAGELKAEPSSGGGLLGRIRGKAVGGLNLGTLLASRGGYSRQGFDQLSTEGSDQERNNSSDSENEEYSALPAPPPAASS</sequence>
<feature type="transmembrane region" description="Helical" evidence="2">
    <location>
        <begin position="80"/>
        <end position="105"/>
    </location>
</feature>